<dbReference type="Gene3D" id="3.40.50.1820">
    <property type="entry name" value="alpha/beta hydrolase"/>
    <property type="match status" value="1"/>
</dbReference>
<dbReference type="STRING" id="913774.A0A0C3GQ58"/>
<name>A0A0C3GQ58_OIDMZ</name>
<dbReference type="EMBL" id="KN832914">
    <property type="protein sequence ID" value="KIM92626.1"/>
    <property type="molecule type" value="Genomic_DNA"/>
</dbReference>
<dbReference type="Pfam" id="PF00561">
    <property type="entry name" value="Abhydrolase_1"/>
    <property type="match status" value="1"/>
</dbReference>
<comment type="similarity">
    <text evidence="2">Belongs to the AB hydrolase superfamily. Epoxide hydrolase family.</text>
</comment>
<keyword evidence="5" id="KW-1185">Reference proteome</keyword>
<evidence type="ECO:0000256" key="1">
    <source>
        <dbReference type="ARBA" id="ARBA00022801"/>
    </source>
</evidence>
<dbReference type="PANTHER" id="PTHR43329">
    <property type="entry name" value="EPOXIDE HYDROLASE"/>
    <property type="match status" value="1"/>
</dbReference>
<organism evidence="4 5">
    <name type="scientific">Oidiodendron maius (strain Zn)</name>
    <dbReference type="NCBI Taxonomy" id="913774"/>
    <lineage>
        <taxon>Eukaryota</taxon>
        <taxon>Fungi</taxon>
        <taxon>Dikarya</taxon>
        <taxon>Ascomycota</taxon>
        <taxon>Pezizomycotina</taxon>
        <taxon>Leotiomycetes</taxon>
        <taxon>Leotiomycetes incertae sedis</taxon>
        <taxon>Myxotrichaceae</taxon>
        <taxon>Oidiodendron</taxon>
    </lineage>
</organism>
<dbReference type="InParanoid" id="A0A0C3GQ58"/>
<protein>
    <recommendedName>
        <fullName evidence="3">AB hydrolase-1 domain-containing protein</fullName>
    </recommendedName>
</protein>
<reference evidence="5" key="2">
    <citation type="submission" date="2015-01" db="EMBL/GenBank/DDBJ databases">
        <title>Evolutionary Origins and Diversification of the Mycorrhizal Mutualists.</title>
        <authorList>
            <consortium name="DOE Joint Genome Institute"/>
            <consortium name="Mycorrhizal Genomics Consortium"/>
            <person name="Kohler A."/>
            <person name="Kuo A."/>
            <person name="Nagy L.G."/>
            <person name="Floudas D."/>
            <person name="Copeland A."/>
            <person name="Barry K.W."/>
            <person name="Cichocki N."/>
            <person name="Veneault-Fourrey C."/>
            <person name="LaButti K."/>
            <person name="Lindquist E.A."/>
            <person name="Lipzen A."/>
            <person name="Lundell T."/>
            <person name="Morin E."/>
            <person name="Murat C."/>
            <person name="Riley R."/>
            <person name="Ohm R."/>
            <person name="Sun H."/>
            <person name="Tunlid A."/>
            <person name="Henrissat B."/>
            <person name="Grigoriev I.V."/>
            <person name="Hibbett D.S."/>
            <person name="Martin F."/>
        </authorList>
    </citation>
    <scope>NUCLEOTIDE SEQUENCE [LARGE SCALE GENOMIC DNA]</scope>
    <source>
        <strain evidence="5">Zn</strain>
    </source>
</reference>
<reference evidence="4 5" key="1">
    <citation type="submission" date="2014-04" db="EMBL/GenBank/DDBJ databases">
        <authorList>
            <consortium name="DOE Joint Genome Institute"/>
            <person name="Kuo A."/>
            <person name="Martino E."/>
            <person name="Perotto S."/>
            <person name="Kohler A."/>
            <person name="Nagy L.G."/>
            <person name="Floudas D."/>
            <person name="Copeland A."/>
            <person name="Barry K.W."/>
            <person name="Cichocki N."/>
            <person name="Veneault-Fourrey C."/>
            <person name="LaButti K."/>
            <person name="Lindquist E.A."/>
            <person name="Lipzen A."/>
            <person name="Lundell T."/>
            <person name="Morin E."/>
            <person name="Murat C."/>
            <person name="Sun H."/>
            <person name="Tunlid A."/>
            <person name="Henrissat B."/>
            <person name="Grigoriev I.V."/>
            <person name="Hibbett D.S."/>
            <person name="Martin F."/>
            <person name="Nordberg H.P."/>
            <person name="Cantor M.N."/>
            <person name="Hua S.X."/>
        </authorList>
    </citation>
    <scope>NUCLEOTIDE SEQUENCE [LARGE SCALE GENOMIC DNA]</scope>
    <source>
        <strain evidence="4 5">Zn</strain>
    </source>
</reference>
<evidence type="ECO:0000313" key="4">
    <source>
        <dbReference type="EMBL" id="KIM92626.1"/>
    </source>
</evidence>
<dbReference type="SUPFAM" id="SSF53474">
    <property type="entry name" value="alpha/beta-Hydrolases"/>
    <property type="match status" value="1"/>
</dbReference>
<dbReference type="InterPro" id="IPR000639">
    <property type="entry name" value="Epox_hydrolase-like"/>
</dbReference>
<dbReference type="OrthoDB" id="408373at2759"/>
<dbReference type="InterPro" id="IPR000073">
    <property type="entry name" value="AB_hydrolase_1"/>
</dbReference>
<evidence type="ECO:0000313" key="5">
    <source>
        <dbReference type="Proteomes" id="UP000054321"/>
    </source>
</evidence>
<evidence type="ECO:0000259" key="3">
    <source>
        <dbReference type="Pfam" id="PF00561"/>
    </source>
</evidence>
<feature type="domain" description="AB hydrolase-1" evidence="3">
    <location>
        <begin position="28"/>
        <end position="303"/>
    </location>
</feature>
<sequence>MDLLTPRTLRTSRGFTYSYYVKVAVAKPTLLFLHGFPETAQLWAAQAKHFVALGYGVIIPDCLGYGGSSKPTQTEAYNSQGVAGDIIEILDAEKVDKVVPVGHDWGSYLAGRIYFWHPDRVLGVAFLSVPFNPAREVTLQGLVRGMQERLGYNVFAYWEFLTADDAGSKIETNLKSFFTALFMKCDDTFKSTWCETGKLRSYVERGEIQPTKDFADSQFEKQFISAFQEGGFTGPLQSYHAVIGNNHYNHEKELSASRFQITKPSIYVGGSKDSLSPPGGANGMRSLVEDLRIEVLDSSHWLVREQPSELNRVLESWIKEKI</sequence>
<dbReference type="Proteomes" id="UP000054321">
    <property type="component" value="Unassembled WGS sequence"/>
</dbReference>
<dbReference type="InterPro" id="IPR029058">
    <property type="entry name" value="AB_hydrolase_fold"/>
</dbReference>
<dbReference type="HOGENOM" id="CLU_020336_7_0_1"/>
<dbReference type="AlphaFoldDB" id="A0A0C3GQ58"/>
<evidence type="ECO:0000256" key="2">
    <source>
        <dbReference type="ARBA" id="ARBA00038334"/>
    </source>
</evidence>
<proteinExistence type="inferred from homology"/>
<dbReference type="PRINTS" id="PR00412">
    <property type="entry name" value="EPOXHYDRLASE"/>
</dbReference>
<accession>A0A0C3GQ58</accession>
<dbReference type="GO" id="GO:0016787">
    <property type="term" value="F:hydrolase activity"/>
    <property type="evidence" value="ECO:0007669"/>
    <property type="project" value="UniProtKB-KW"/>
</dbReference>
<keyword evidence="1" id="KW-0378">Hydrolase</keyword>
<gene>
    <name evidence="4" type="ORF">OIDMADRAFT_62393</name>
</gene>